<dbReference type="InterPro" id="IPR000652">
    <property type="entry name" value="Triosephosphate_isomerase"/>
</dbReference>
<evidence type="ECO:0000256" key="7">
    <source>
        <dbReference type="RuleBase" id="RU363013"/>
    </source>
</evidence>
<evidence type="ECO:0000313" key="9">
    <source>
        <dbReference type="Proteomes" id="UP001230220"/>
    </source>
</evidence>
<comment type="pathway">
    <text evidence="6 7">Carbohydrate biosynthesis; gluconeogenesis.</text>
</comment>
<comment type="function">
    <text evidence="6">Involved in the gluconeogenesis. Catalyzes stereospecifically the conversion of dihydroxyacetone phosphate (DHAP) to D-glyceraldehyde-3-phosphate (G3P).</text>
</comment>
<feature type="binding site" evidence="6">
    <location>
        <begin position="230"/>
        <end position="231"/>
    </location>
    <ligand>
        <name>substrate</name>
    </ligand>
</feature>
<comment type="pathway">
    <text evidence="6 7">Carbohydrate degradation; glycolysis; D-glyceraldehyde 3-phosphate from glycerone phosphate: step 1/1.</text>
</comment>
<feature type="binding site" evidence="6">
    <location>
        <begin position="9"/>
        <end position="11"/>
    </location>
    <ligand>
        <name>substrate</name>
    </ligand>
</feature>
<evidence type="ECO:0000256" key="1">
    <source>
        <dbReference type="ARBA" id="ARBA00007422"/>
    </source>
</evidence>
<sequence>MRKPIIVGNWKMNKTIAEAKAFIEACDANAHDGATFGVATSFIALNDANKLAKNLIVAAENCHFEDNGAFTGEVSVPMLEEINVKYCIIGHSERREMFGDTDETVNKKAKRLIDADITPILCIGETEAQYDAGETEKVIRDQLTGSLANLCPKCVSNMVIAYEPIWAIGTGKSATKEDAQNCCAIVRDQVKVMYGDDAANAVRIQYGGSVKPENIVEYMACPDIDGALIGGASLKEDSFNDIMSKVK</sequence>
<dbReference type="InterPro" id="IPR022896">
    <property type="entry name" value="TrioseP_Isoase_bac/euk"/>
</dbReference>
<evidence type="ECO:0000256" key="3">
    <source>
        <dbReference type="ARBA" id="ARBA00022490"/>
    </source>
</evidence>
<dbReference type="HAMAP" id="MF_00147_B">
    <property type="entry name" value="TIM_B"/>
    <property type="match status" value="1"/>
</dbReference>
<dbReference type="NCBIfam" id="TIGR00419">
    <property type="entry name" value="tim"/>
    <property type="match status" value="1"/>
</dbReference>
<keyword evidence="3 6" id="KW-0963">Cytoplasm</keyword>
<evidence type="ECO:0000313" key="8">
    <source>
        <dbReference type="EMBL" id="MDQ0361364.1"/>
    </source>
</evidence>
<accession>A0ABU0E3A2</accession>
<feature type="active site" description="Proton acceptor" evidence="6">
    <location>
        <position position="163"/>
    </location>
</feature>
<dbReference type="EC" id="5.3.1.1" evidence="6 7"/>
<dbReference type="RefSeq" id="WP_307408022.1">
    <property type="nucleotide sequence ID" value="NZ_JAUSUR010000003.1"/>
</dbReference>
<dbReference type="GO" id="GO:0004807">
    <property type="term" value="F:triose-phosphate isomerase activity"/>
    <property type="evidence" value="ECO:0007669"/>
    <property type="project" value="UniProtKB-EC"/>
</dbReference>
<dbReference type="PANTHER" id="PTHR21139:SF42">
    <property type="entry name" value="TRIOSEPHOSPHATE ISOMERASE"/>
    <property type="match status" value="1"/>
</dbReference>
<comment type="subunit">
    <text evidence="6 7">Homodimer.</text>
</comment>
<proteinExistence type="inferred from homology"/>
<comment type="similarity">
    <text evidence="1 6 7">Belongs to the triosephosphate isomerase family.</text>
</comment>
<dbReference type="Gene3D" id="3.20.20.70">
    <property type="entry name" value="Aldolase class I"/>
    <property type="match status" value="1"/>
</dbReference>
<keyword evidence="9" id="KW-1185">Reference proteome</keyword>
<keyword evidence="5 6" id="KW-0413">Isomerase</keyword>
<protein>
    <recommendedName>
        <fullName evidence="6 7">Triosephosphate isomerase</fullName>
        <shortName evidence="6">TIM</shortName>
        <shortName evidence="6">TPI</shortName>
        <ecNumber evidence="6 7">5.3.1.1</ecNumber>
    </recommendedName>
    <alternativeName>
        <fullName evidence="6">Triose-phosphate isomerase</fullName>
    </alternativeName>
</protein>
<dbReference type="CDD" id="cd00311">
    <property type="entry name" value="TIM"/>
    <property type="match status" value="1"/>
</dbReference>
<dbReference type="EMBL" id="JAUSUR010000003">
    <property type="protein sequence ID" value="MDQ0361364.1"/>
    <property type="molecule type" value="Genomic_DNA"/>
</dbReference>
<organism evidence="8 9">
    <name type="scientific">Breznakia pachnodae</name>
    <dbReference type="NCBI Taxonomy" id="265178"/>
    <lineage>
        <taxon>Bacteria</taxon>
        <taxon>Bacillati</taxon>
        <taxon>Bacillota</taxon>
        <taxon>Erysipelotrichia</taxon>
        <taxon>Erysipelotrichales</taxon>
        <taxon>Erysipelotrichaceae</taxon>
        <taxon>Breznakia</taxon>
    </lineage>
</organism>
<comment type="subcellular location">
    <subcellularLocation>
        <location evidence="6 7">Cytoplasm</location>
    </subcellularLocation>
</comment>
<feature type="binding site" evidence="6">
    <location>
        <position position="209"/>
    </location>
    <ligand>
        <name>substrate</name>
    </ligand>
</feature>
<dbReference type="InterPro" id="IPR035990">
    <property type="entry name" value="TIM_sf"/>
</dbReference>
<dbReference type="SUPFAM" id="SSF51351">
    <property type="entry name" value="Triosephosphate isomerase (TIM)"/>
    <property type="match status" value="1"/>
</dbReference>
<keyword evidence="4 6" id="KW-0324">Glycolysis</keyword>
<dbReference type="PANTHER" id="PTHR21139">
    <property type="entry name" value="TRIOSEPHOSPHATE ISOMERASE"/>
    <property type="match status" value="1"/>
</dbReference>
<gene>
    <name evidence="6" type="primary">tpiA</name>
    <name evidence="8" type="ORF">J2S15_002111</name>
</gene>
<name>A0ABU0E3A2_9FIRM</name>
<dbReference type="Pfam" id="PF00121">
    <property type="entry name" value="TIM"/>
    <property type="match status" value="1"/>
</dbReference>
<evidence type="ECO:0000256" key="4">
    <source>
        <dbReference type="ARBA" id="ARBA00023152"/>
    </source>
</evidence>
<comment type="catalytic activity">
    <reaction evidence="6 7">
        <text>D-glyceraldehyde 3-phosphate = dihydroxyacetone phosphate</text>
        <dbReference type="Rhea" id="RHEA:18585"/>
        <dbReference type="ChEBI" id="CHEBI:57642"/>
        <dbReference type="ChEBI" id="CHEBI:59776"/>
        <dbReference type="EC" id="5.3.1.1"/>
    </reaction>
</comment>
<feature type="binding site" evidence="6">
    <location>
        <position position="169"/>
    </location>
    <ligand>
        <name>substrate</name>
    </ligand>
</feature>
<dbReference type="InterPro" id="IPR013785">
    <property type="entry name" value="Aldolase_TIM"/>
</dbReference>
<feature type="active site" description="Electrophile" evidence="6">
    <location>
        <position position="91"/>
    </location>
</feature>
<comment type="caution">
    <text evidence="8">The sequence shown here is derived from an EMBL/GenBank/DDBJ whole genome shotgun (WGS) entry which is preliminary data.</text>
</comment>
<dbReference type="Proteomes" id="UP001230220">
    <property type="component" value="Unassembled WGS sequence"/>
</dbReference>
<evidence type="ECO:0000256" key="2">
    <source>
        <dbReference type="ARBA" id="ARBA00022432"/>
    </source>
</evidence>
<evidence type="ECO:0000256" key="6">
    <source>
        <dbReference type="HAMAP-Rule" id="MF_00147"/>
    </source>
</evidence>
<dbReference type="PROSITE" id="PS51440">
    <property type="entry name" value="TIM_2"/>
    <property type="match status" value="1"/>
</dbReference>
<dbReference type="InterPro" id="IPR020861">
    <property type="entry name" value="Triosephosphate_isomerase_AS"/>
</dbReference>
<reference evidence="8 9" key="1">
    <citation type="submission" date="2023-07" db="EMBL/GenBank/DDBJ databases">
        <title>Genomic Encyclopedia of Type Strains, Phase IV (KMG-IV): sequencing the most valuable type-strain genomes for metagenomic binning, comparative biology and taxonomic classification.</title>
        <authorList>
            <person name="Goeker M."/>
        </authorList>
    </citation>
    <scope>NUCLEOTIDE SEQUENCE [LARGE SCALE GENOMIC DNA]</scope>
    <source>
        <strain evidence="8 9">DSM 16784</strain>
    </source>
</reference>
<evidence type="ECO:0000256" key="5">
    <source>
        <dbReference type="ARBA" id="ARBA00023235"/>
    </source>
</evidence>
<keyword evidence="2 6" id="KW-0312">Gluconeogenesis</keyword>
<dbReference type="PROSITE" id="PS00171">
    <property type="entry name" value="TIM_1"/>
    <property type="match status" value="1"/>
</dbReference>